<dbReference type="InterPro" id="IPR000160">
    <property type="entry name" value="GGDEF_dom"/>
</dbReference>
<dbReference type="RefSeq" id="WP_163112310.1">
    <property type="nucleotide sequence ID" value="NZ_JAAAWP010000008.1"/>
</dbReference>
<dbReference type="FunFam" id="3.30.70.270:FF:000001">
    <property type="entry name" value="Diguanylate cyclase domain protein"/>
    <property type="match status" value="1"/>
</dbReference>
<feature type="transmembrane region" description="Helical" evidence="3">
    <location>
        <begin position="39"/>
        <end position="59"/>
    </location>
</feature>
<proteinExistence type="predicted"/>
<evidence type="ECO:0000259" key="4">
    <source>
        <dbReference type="PROSITE" id="PS50887"/>
    </source>
</evidence>
<dbReference type="InterPro" id="IPR050469">
    <property type="entry name" value="Diguanylate_Cyclase"/>
</dbReference>
<keyword evidence="6" id="KW-1185">Reference proteome</keyword>
<evidence type="ECO:0000313" key="6">
    <source>
        <dbReference type="Proteomes" id="UP000478837"/>
    </source>
</evidence>
<evidence type="ECO:0000256" key="1">
    <source>
        <dbReference type="ARBA" id="ARBA00001946"/>
    </source>
</evidence>
<feature type="transmembrane region" description="Helical" evidence="3">
    <location>
        <begin position="6"/>
        <end position="27"/>
    </location>
</feature>
<evidence type="ECO:0000313" key="5">
    <source>
        <dbReference type="EMBL" id="NDW22551.1"/>
    </source>
</evidence>
<dbReference type="SMART" id="SM00267">
    <property type="entry name" value="GGDEF"/>
    <property type="match status" value="1"/>
</dbReference>
<gene>
    <name evidence="5" type="ORF">GTW09_13540</name>
</gene>
<organism evidence="5 6">
    <name type="scientific">Alteromonas hispanica</name>
    <dbReference type="NCBI Taxonomy" id="315421"/>
    <lineage>
        <taxon>Bacteria</taxon>
        <taxon>Pseudomonadati</taxon>
        <taxon>Pseudomonadota</taxon>
        <taxon>Gammaproteobacteria</taxon>
        <taxon>Alteromonadales</taxon>
        <taxon>Alteromonadaceae</taxon>
        <taxon>Alteromonas/Salinimonas group</taxon>
        <taxon>Alteromonas</taxon>
    </lineage>
</organism>
<dbReference type="Proteomes" id="UP000478837">
    <property type="component" value="Unassembled WGS sequence"/>
</dbReference>
<evidence type="ECO:0000256" key="3">
    <source>
        <dbReference type="SAM" id="Phobius"/>
    </source>
</evidence>
<dbReference type="EMBL" id="JAAAWP010000008">
    <property type="protein sequence ID" value="NDW22551.1"/>
    <property type="molecule type" value="Genomic_DNA"/>
</dbReference>
<feature type="transmembrane region" description="Helical" evidence="3">
    <location>
        <begin position="120"/>
        <end position="141"/>
    </location>
</feature>
<keyword evidence="3" id="KW-0812">Transmembrane</keyword>
<dbReference type="CDD" id="cd01949">
    <property type="entry name" value="GGDEF"/>
    <property type="match status" value="1"/>
</dbReference>
<dbReference type="GO" id="GO:0043709">
    <property type="term" value="P:cell adhesion involved in single-species biofilm formation"/>
    <property type="evidence" value="ECO:0007669"/>
    <property type="project" value="TreeGrafter"/>
</dbReference>
<dbReference type="GO" id="GO:0052621">
    <property type="term" value="F:diguanylate cyclase activity"/>
    <property type="evidence" value="ECO:0007669"/>
    <property type="project" value="UniProtKB-EC"/>
</dbReference>
<feature type="transmembrane region" description="Helical" evidence="3">
    <location>
        <begin position="65"/>
        <end position="82"/>
    </location>
</feature>
<dbReference type="Pfam" id="PF00990">
    <property type="entry name" value="GGDEF"/>
    <property type="match status" value="1"/>
</dbReference>
<dbReference type="NCBIfam" id="TIGR00254">
    <property type="entry name" value="GGDEF"/>
    <property type="match status" value="1"/>
</dbReference>
<feature type="domain" description="GGDEF" evidence="4">
    <location>
        <begin position="253"/>
        <end position="385"/>
    </location>
</feature>
<name>A0A6L9MXI6_9ALTE</name>
<comment type="cofactor">
    <cofactor evidence="1">
        <name>Mg(2+)</name>
        <dbReference type="ChEBI" id="CHEBI:18420"/>
    </cofactor>
</comment>
<keyword evidence="3" id="KW-1133">Transmembrane helix</keyword>
<comment type="caution">
    <text evidence="5">The sequence shown here is derived from an EMBL/GenBank/DDBJ whole genome shotgun (WGS) entry which is preliminary data.</text>
</comment>
<evidence type="ECO:0000256" key="2">
    <source>
        <dbReference type="ARBA" id="ARBA00012528"/>
    </source>
</evidence>
<protein>
    <recommendedName>
        <fullName evidence="2">diguanylate cyclase</fullName>
        <ecNumber evidence="2">2.7.7.65</ecNumber>
    </recommendedName>
</protein>
<dbReference type="InterPro" id="IPR043128">
    <property type="entry name" value="Rev_trsase/Diguanyl_cyclase"/>
</dbReference>
<dbReference type="GO" id="GO:1902201">
    <property type="term" value="P:negative regulation of bacterial-type flagellum-dependent cell motility"/>
    <property type="evidence" value="ECO:0007669"/>
    <property type="project" value="TreeGrafter"/>
</dbReference>
<accession>A0A6L9MXI6</accession>
<feature type="transmembrane region" description="Helical" evidence="3">
    <location>
        <begin position="187"/>
        <end position="211"/>
    </location>
</feature>
<sequence>MELFTLYVTVAISAVVMTITASMLYIFSNKRNDDYLLDWAFASVFFLIYGLIVTFFFNGNLDDELIPLVPNTCFLIGHAAILSGVSKLTGKGSAWLFVLATAVGSIVFHSIPVVADSLMIRAYCIYPFLIAIYGAATLLLWNDRKSPYSKAYLPLAIVFILFMLQTFLRGFIAVAEDIAMEFLGNDIIQTSGTLAVVVLFFSLTICFALTVSWRKEVDLREDAITDHLTGWLNRMSLGMIASSALNECKRNNSQAAFILIDIDKFKSINDKYGHAAGDMAIQQVCQAATEELRNYDKCFRLGGEEFLIIVSNTSPAVAEQLSDRIRKAIERKQIVTEGGSFKVTVSIGFALSKPDMSWEMVLDNADKALYLAKNRGRNQIVSYGMINSTAVC</sequence>
<dbReference type="GO" id="GO:0005886">
    <property type="term" value="C:plasma membrane"/>
    <property type="evidence" value="ECO:0007669"/>
    <property type="project" value="TreeGrafter"/>
</dbReference>
<feature type="transmembrane region" description="Helical" evidence="3">
    <location>
        <begin position="94"/>
        <end position="114"/>
    </location>
</feature>
<dbReference type="PANTHER" id="PTHR45138">
    <property type="entry name" value="REGULATORY COMPONENTS OF SENSORY TRANSDUCTION SYSTEM"/>
    <property type="match status" value="1"/>
</dbReference>
<dbReference type="AlphaFoldDB" id="A0A6L9MXI6"/>
<reference evidence="5 6" key="1">
    <citation type="submission" date="2020-01" db="EMBL/GenBank/DDBJ databases">
        <title>Genomes of bacteria type strains.</title>
        <authorList>
            <person name="Chen J."/>
            <person name="Zhu S."/>
            <person name="Yang J."/>
        </authorList>
    </citation>
    <scope>NUCLEOTIDE SEQUENCE [LARGE SCALE GENOMIC DNA]</scope>
    <source>
        <strain evidence="5 6">LMG 22958</strain>
    </source>
</reference>
<dbReference type="Gene3D" id="3.30.70.270">
    <property type="match status" value="1"/>
</dbReference>
<dbReference type="PANTHER" id="PTHR45138:SF24">
    <property type="entry name" value="DIGUANYLATE CYCLASE DGCC-RELATED"/>
    <property type="match status" value="1"/>
</dbReference>
<feature type="transmembrane region" description="Helical" evidence="3">
    <location>
        <begin position="153"/>
        <end position="175"/>
    </location>
</feature>
<dbReference type="EC" id="2.7.7.65" evidence="2"/>
<dbReference type="SUPFAM" id="SSF55073">
    <property type="entry name" value="Nucleotide cyclase"/>
    <property type="match status" value="1"/>
</dbReference>
<dbReference type="InterPro" id="IPR029787">
    <property type="entry name" value="Nucleotide_cyclase"/>
</dbReference>
<keyword evidence="3" id="KW-0472">Membrane</keyword>
<dbReference type="PROSITE" id="PS50887">
    <property type="entry name" value="GGDEF"/>
    <property type="match status" value="1"/>
</dbReference>